<name>A0A1Y2HIE1_9FUNG</name>
<organism evidence="1 2">
    <name type="scientific">Catenaria anguillulae PL171</name>
    <dbReference type="NCBI Taxonomy" id="765915"/>
    <lineage>
        <taxon>Eukaryota</taxon>
        <taxon>Fungi</taxon>
        <taxon>Fungi incertae sedis</taxon>
        <taxon>Blastocladiomycota</taxon>
        <taxon>Blastocladiomycetes</taxon>
        <taxon>Blastocladiales</taxon>
        <taxon>Catenariaceae</taxon>
        <taxon>Catenaria</taxon>
    </lineage>
</organism>
<sequence length="653" mass="71594">MTTKHLTRLIDGLETSLPPFSRNPHAAWCKGVAQVVVSLHQKRPELANGAPVAKLIHVALSRRITGKWPVSALAELALSTSLSASDSIPWRALTELVAGSGLVTLTKRLISCIPSHTTTPLSRIQLLATAAAASHDAQLVDQLVAQAVTAKLVRDKYSDPELVQSQLLARPSTLDQFNLMHDIVQSNDFGPNSLGNARPGLRAHHFSSLALTLARNGHVEHAWTVLKWMQMVSNWGELSWALDAKVAHEIMQHMFRSGKYCETALVCQWLMECDVATEYHLEVGVRALHKMGKPESRTWIAQLYAAAVRVGIPLSIEFVTSMVKALMGRDRDGLKEAMHVVREMNYTVGFLPNEVLYSVLLKQAIRLGDKDIHQEIMSMVERQYHVQGHDASLPIPIAFTLLVDPHLYPHSLDIHQALAAVAAIHSAHEPRTLAIDHWSILMGATTNLPPDPSRLGAVDALHVLAASSVGGLTAVSFSPYVGATLSAVSRAGDHVLATRLIRGWVLGDSDAVKDTNWDPRAWPSPSLSATIKCKKNPVFPNPKVLSVCADALGYAGESTVLDALVNRIHTRRWKTDAHVWASVVEAWLRIGDGERAIQALTVDRERAGVRVVTGKLRGTVRSMVSRDAGRLGWMFNDRRVREVLSSSRSVEKP</sequence>
<evidence type="ECO:0000313" key="1">
    <source>
        <dbReference type="EMBL" id="ORZ34368.1"/>
    </source>
</evidence>
<protein>
    <submittedName>
        <fullName evidence="1">Uncharacterized protein</fullName>
    </submittedName>
</protein>
<dbReference type="EMBL" id="MCFL01000029">
    <property type="protein sequence ID" value="ORZ34368.1"/>
    <property type="molecule type" value="Genomic_DNA"/>
</dbReference>
<evidence type="ECO:0000313" key="2">
    <source>
        <dbReference type="Proteomes" id="UP000193411"/>
    </source>
</evidence>
<accession>A0A1Y2HIE1</accession>
<keyword evidence="2" id="KW-1185">Reference proteome</keyword>
<gene>
    <name evidence="1" type="ORF">BCR44DRAFT_1500570</name>
</gene>
<dbReference type="Proteomes" id="UP000193411">
    <property type="component" value="Unassembled WGS sequence"/>
</dbReference>
<reference evidence="1 2" key="1">
    <citation type="submission" date="2016-07" db="EMBL/GenBank/DDBJ databases">
        <title>Pervasive Adenine N6-methylation of Active Genes in Fungi.</title>
        <authorList>
            <consortium name="DOE Joint Genome Institute"/>
            <person name="Mondo S.J."/>
            <person name="Dannebaum R.O."/>
            <person name="Kuo R.C."/>
            <person name="Labutti K."/>
            <person name="Haridas S."/>
            <person name="Kuo A."/>
            <person name="Salamov A."/>
            <person name="Ahrendt S.R."/>
            <person name="Lipzen A."/>
            <person name="Sullivan W."/>
            <person name="Andreopoulos W.B."/>
            <person name="Clum A."/>
            <person name="Lindquist E."/>
            <person name="Daum C."/>
            <person name="Ramamoorthy G.K."/>
            <person name="Gryganskyi A."/>
            <person name="Culley D."/>
            <person name="Magnuson J.K."/>
            <person name="James T.Y."/>
            <person name="O'Malley M.A."/>
            <person name="Stajich J.E."/>
            <person name="Spatafora J.W."/>
            <person name="Visel A."/>
            <person name="Grigoriev I.V."/>
        </authorList>
    </citation>
    <scope>NUCLEOTIDE SEQUENCE [LARGE SCALE GENOMIC DNA]</scope>
    <source>
        <strain evidence="1 2">PL171</strain>
    </source>
</reference>
<dbReference type="Gene3D" id="1.25.40.10">
    <property type="entry name" value="Tetratricopeptide repeat domain"/>
    <property type="match status" value="1"/>
</dbReference>
<comment type="caution">
    <text evidence="1">The sequence shown here is derived from an EMBL/GenBank/DDBJ whole genome shotgun (WGS) entry which is preliminary data.</text>
</comment>
<proteinExistence type="predicted"/>
<dbReference type="InterPro" id="IPR011990">
    <property type="entry name" value="TPR-like_helical_dom_sf"/>
</dbReference>
<dbReference type="AlphaFoldDB" id="A0A1Y2HIE1"/>